<dbReference type="EMBL" id="JBJKFK010001207">
    <property type="protein sequence ID" value="KAL3313739.1"/>
    <property type="molecule type" value="Genomic_DNA"/>
</dbReference>
<sequence>MFIFLVIAIQEDDPDKALALLPFGKSLNAHLQANDLFVPWQIKYTLFALMEVLSQVQTSNLQDSRTLTVTDQDLGLHAGLVPKFIPNFFRAVSCHVSSSFQQVDPPNTKANPSRKGDRARAVFAQYPKFVNITSKISTKRTTNFLPTCPRRLRLNRQKLEEIMQDQWTQNLHNALARIELRHINRTERLVPDVSREALNKFKRYNSNS</sequence>
<evidence type="ECO:0000313" key="1">
    <source>
        <dbReference type="EMBL" id="KAL3313739.1"/>
    </source>
</evidence>
<protein>
    <submittedName>
        <fullName evidence="1">Uncharacterized protein</fullName>
    </submittedName>
</protein>
<comment type="caution">
    <text evidence="1">The sequence shown here is derived from an EMBL/GenBank/DDBJ whole genome shotgun (WGS) entry which is preliminary data.</text>
</comment>
<reference evidence="1 2" key="1">
    <citation type="submission" date="2024-11" db="EMBL/GenBank/DDBJ databases">
        <title>Adaptive evolution of stress response genes in parasites aligns with host niche diversity.</title>
        <authorList>
            <person name="Hahn C."/>
            <person name="Resl P."/>
        </authorList>
    </citation>
    <scope>NUCLEOTIDE SEQUENCE [LARGE SCALE GENOMIC DNA]</scope>
    <source>
        <strain evidence="1">EGGRZ-B1_66</strain>
        <tissue evidence="1">Body</tissue>
    </source>
</reference>
<dbReference type="AlphaFoldDB" id="A0ABD2Q2B7"/>
<name>A0ABD2Q2B7_9PLAT</name>
<organism evidence="1 2">
    <name type="scientific">Cichlidogyrus casuarinus</name>
    <dbReference type="NCBI Taxonomy" id="1844966"/>
    <lineage>
        <taxon>Eukaryota</taxon>
        <taxon>Metazoa</taxon>
        <taxon>Spiralia</taxon>
        <taxon>Lophotrochozoa</taxon>
        <taxon>Platyhelminthes</taxon>
        <taxon>Monogenea</taxon>
        <taxon>Monopisthocotylea</taxon>
        <taxon>Dactylogyridea</taxon>
        <taxon>Ancyrocephalidae</taxon>
        <taxon>Cichlidogyrus</taxon>
    </lineage>
</organism>
<accession>A0ABD2Q2B7</accession>
<gene>
    <name evidence="1" type="ORF">Ciccas_007659</name>
</gene>
<keyword evidence="2" id="KW-1185">Reference proteome</keyword>
<dbReference type="Proteomes" id="UP001626550">
    <property type="component" value="Unassembled WGS sequence"/>
</dbReference>
<proteinExistence type="predicted"/>
<evidence type="ECO:0000313" key="2">
    <source>
        <dbReference type="Proteomes" id="UP001626550"/>
    </source>
</evidence>